<dbReference type="InterPro" id="IPR014710">
    <property type="entry name" value="RmlC-like_jellyroll"/>
</dbReference>
<organism evidence="3 4">
    <name type="scientific">Emiliania huxleyi (strain CCMP1516)</name>
    <dbReference type="NCBI Taxonomy" id="280463"/>
    <lineage>
        <taxon>Eukaryota</taxon>
        <taxon>Haptista</taxon>
        <taxon>Haptophyta</taxon>
        <taxon>Prymnesiophyceae</taxon>
        <taxon>Isochrysidales</taxon>
        <taxon>Noelaerhabdaceae</taxon>
        <taxon>Emiliania</taxon>
    </lineage>
</organism>
<dbReference type="Pfam" id="PF07883">
    <property type="entry name" value="Cupin_2"/>
    <property type="match status" value="1"/>
</dbReference>
<dbReference type="AlphaFoldDB" id="A0A0D3KII4"/>
<dbReference type="InterPro" id="IPR013096">
    <property type="entry name" value="Cupin_2"/>
</dbReference>
<dbReference type="SUPFAM" id="SSF51182">
    <property type="entry name" value="RmlC-like cupins"/>
    <property type="match status" value="1"/>
</dbReference>
<dbReference type="Proteomes" id="UP000013827">
    <property type="component" value="Unassembled WGS sequence"/>
</dbReference>
<evidence type="ECO:0000256" key="1">
    <source>
        <dbReference type="SAM" id="MobiDB-lite"/>
    </source>
</evidence>
<reference evidence="4" key="1">
    <citation type="journal article" date="2013" name="Nature">
        <title>Pan genome of the phytoplankton Emiliania underpins its global distribution.</title>
        <authorList>
            <person name="Read B.A."/>
            <person name="Kegel J."/>
            <person name="Klute M.J."/>
            <person name="Kuo A."/>
            <person name="Lefebvre S.C."/>
            <person name="Maumus F."/>
            <person name="Mayer C."/>
            <person name="Miller J."/>
            <person name="Monier A."/>
            <person name="Salamov A."/>
            <person name="Young J."/>
            <person name="Aguilar M."/>
            <person name="Claverie J.M."/>
            <person name="Frickenhaus S."/>
            <person name="Gonzalez K."/>
            <person name="Herman E.K."/>
            <person name="Lin Y.C."/>
            <person name="Napier J."/>
            <person name="Ogata H."/>
            <person name="Sarno A.F."/>
            <person name="Shmutz J."/>
            <person name="Schroeder D."/>
            <person name="de Vargas C."/>
            <person name="Verret F."/>
            <person name="von Dassow P."/>
            <person name="Valentin K."/>
            <person name="Van de Peer Y."/>
            <person name="Wheeler G."/>
            <person name="Dacks J.B."/>
            <person name="Delwiche C.F."/>
            <person name="Dyhrman S.T."/>
            <person name="Glockner G."/>
            <person name="John U."/>
            <person name="Richards T."/>
            <person name="Worden A.Z."/>
            <person name="Zhang X."/>
            <person name="Grigoriev I.V."/>
            <person name="Allen A.E."/>
            <person name="Bidle K."/>
            <person name="Borodovsky M."/>
            <person name="Bowler C."/>
            <person name="Brownlee C."/>
            <person name="Cock J.M."/>
            <person name="Elias M."/>
            <person name="Gladyshev V.N."/>
            <person name="Groth M."/>
            <person name="Guda C."/>
            <person name="Hadaegh A."/>
            <person name="Iglesias-Rodriguez M.D."/>
            <person name="Jenkins J."/>
            <person name="Jones B.M."/>
            <person name="Lawson T."/>
            <person name="Leese F."/>
            <person name="Lindquist E."/>
            <person name="Lobanov A."/>
            <person name="Lomsadze A."/>
            <person name="Malik S.B."/>
            <person name="Marsh M.E."/>
            <person name="Mackinder L."/>
            <person name="Mock T."/>
            <person name="Mueller-Roeber B."/>
            <person name="Pagarete A."/>
            <person name="Parker M."/>
            <person name="Probert I."/>
            <person name="Quesneville H."/>
            <person name="Raines C."/>
            <person name="Rensing S.A."/>
            <person name="Riano-Pachon D.M."/>
            <person name="Richier S."/>
            <person name="Rokitta S."/>
            <person name="Shiraiwa Y."/>
            <person name="Soanes D.M."/>
            <person name="van der Giezen M."/>
            <person name="Wahlund T.M."/>
            <person name="Williams B."/>
            <person name="Wilson W."/>
            <person name="Wolfe G."/>
            <person name="Wurch L.L."/>
        </authorList>
    </citation>
    <scope>NUCLEOTIDE SEQUENCE</scope>
</reference>
<dbReference type="PaxDb" id="2903-EOD35569"/>
<feature type="region of interest" description="Disordered" evidence="1">
    <location>
        <begin position="1"/>
        <end position="32"/>
    </location>
</feature>
<proteinExistence type="predicted"/>
<evidence type="ECO:0000313" key="4">
    <source>
        <dbReference type="Proteomes" id="UP000013827"/>
    </source>
</evidence>
<dbReference type="InterPro" id="IPR011051">
    <property type="entry name" value="RmlC_Cupin_sf"/>
</dbReference>
<feature type="compositionally biased region" description="Basic and acidic residues" evidence="1">
    <location>
        <begin position="13"/>
        <end position="28"/>
    </location>
</feature>
<dbReference type="EnsemblProtists" id="EOD35569">
    <property type="protein sequence ID" value="EOD35569"/>
    <property type="gene ID" value="EMIHUDRAFT_201741"/>
</dbReference>
<evidence type="ECO:0000259" key="2">
    <source>
        <dbReference type="Pfam" id="PF07883"/>
    </source>
</evidence>
<dbReference type="RefSeq" id="XP_005787998.1">
    <property type="nucleotide sequence ID" value="XM_005787941.1"/>
</dbReference>
<name>A0A0D3KII4_EMIH1</name>
<keyword evidence="4" id="KW-1185">Reference proteome</keyword>
<protein>
    <recommendedName>
        <fullName evidence="2">Cupin type-2 domain-containing protein</fullName>
    </recommendedName>
</protein>
<feature type="region of interest" description="Disordered" evidence="1">
    <location>
        <begin position="63"/>
        <end position="94"/>
    </location>
</feature>
<sequence length="94" mass="10305">MAGAKAKSTAKADAQRKAGERTPVHMHPDPQFSCVRQGRVLDQIEGHEDKVYEPGECYLMPPNTKARLLGRSSPIQGSTPTPPSPLDRRWLPSA</sequence>
<reference evidence="3" key="2">
    <citation type="submission" date="2024-10" db="UniProtKB">
        <authorList>
            <consortium name="EnsemblProtists"/>
        </authorList>
    </citation>
    <scope>IDENTIFICATION</scope>
</reference>
<feature type="domain" description="Cupin type-2" evidence="2">
    <location>
        <begin position="18"/>
        <end position="65"/>
    </location>
</feature>
<evidence type="ECO:0000313" key="3">
    <source>
        <dbReference type="EnsemblProtists" id="EOD35569"/>
    </source>
</evidence>
<dbReference type="Gene3D" id="2.60.120.10">
    <property type="entry name" value="Jelly Rolls"/>
    <property type="match status" value="1"/>
</dbReference>
<dbReference type="KEGG" id="ehx:EMIHUDRAFT_201741"/>
<accession>A0A0D3KII4</accession>
<dbReference type="HOGENOM" id="CLU_2390649_0_0_1"/>
<dbReference type="GeneID" id="17280839"/>